<accession>A0A7S1D1C3</accession>
<dbReference type="AlphaFoldDB" id="A0A7S1D1C3"/>
<dbReference type="Gene3D" id="2.80.10.50">
    <property type="match status" value="1"/>
</dbReference>
<reference evidence="1" key="1">
    <citation type="submission" date="2021-01" db="EMBL/GenBank/DDBJ databases">
        <authorList>
            <person name="Corre E."/>
            <person name="Pelletier E."/>
            <person name="Niang G."/>
            <person name="Scheremetjew M."/>
            <person name="Finn R."/>
            <person name="Kale V."/>
            <person name="Holt S."/>
            <person name="Cochrane G."/>
            <person name="Meng A."/>
            <person name="Brown T."/>
            <person name="Cohen L."/>
        </authorList>
    </citation>
    <scope>NUCLEOTIDE SEQUENCE</scope>
    <source>
        <strain evidence="1">ECT3854</strain>
    </source>
</reference>
<proteinExistence type="predicted"/>
<dbReference type="EMBL" id="HBFW01006448">
    <property type="protein sequence ID" value="CAD8933149.1"/>
    <property type="molecule type" value="Transcribed_RNA"/>
</dbReference>
<name>A0A7S1D1C3_CYCTE</name>
<sequence>MHTELRLQLGVSTEQQARDEVWRACRTALNNKYMDEYTPFPAISGENTNVWDKAFFDGGTDWNDMRETKDINEMTKYHSWAMPNSRISTAYWSQARYNSGIRWPEIKNFNNCELNAVNCCWVQDRQAEDDNGDCEVRYDANCTDANPMDNTDVCYVDMSRSPTSNRVSAGFALFENNAEDEVHCHGFAWSSDDNHPTSLFKGDVLMFVSMKDHLMDRGYVKNIPGAPMCACVEQMPTVSRADCTTVDLVKMWTGYRWYASYGFDFMITYAEVDFVDCPGATNDDLSSFYQLMVQQGHLNQTDFGTLTDEFLVGDGGCETAIQDFLDSQWLVPKASTDLTNDESSRQVYASLGGSYEYGVGADTPDMVQAAGYDGNWGFKSVACYSKKTDRCYLIVNYLSNRRLFAQADKDGDDGVGASDGRVYADQKWRVRQATCSDGTSQCYYLENDYSGRRLYAESGGSGRGGFGATNVGQPRGNMVWHINGADSLKHS</sequence>
<evidence type="ECO:0000313" key="1">
    <source>
        <dbReference type="EMBL" id="CAD8933149.1"/>
    </source>
</evidence>
<gene>
    <name evidence="1" type="ORF">CTEN0397_LOCUS4178</name>
</gene>
<protein>
    <submittedName>
        <fullName evidence="1">Uncharacterized protein</fullName>
    </submittedName>
</protein>
<organism evidence="1">
    <name type="scientific">Cyclophora tenuis</name>
    <name type="common">Marine diatom</name>
    <dbReference type="NCBI Taxonomy" id="216820"/>
    <lineage>
        <taxon>Eukaryota</taxon>
        <taxon>Sar</taxon>
        <taxon>Stramenopiles</taxon>
        <taxon>Ochrophyta</taxon>
        <taxon>Bacillariophyta</taxon>
        <taxon>Fragilariophyceae</taxon>
        <taxon>Fragilariophycidae</taxon>
        <taxon>Cyclophorales</taxon>
        <taxon>Cyclophoraceae</taxon>
        <taxon>Cyclophora</taxon>
    </lineage>
</organism>